<reference evidence="2" key="1">
    <citation type="submission" date="2022-03" db="EMBL/GenBank/DDBJ databases">
        <title>Genomic Encyclopedia of Type Strains, Phase III (KMG-III): the genomes of soil and plant-associated and newly described type strains.</title>
        <authorList>
            <person name="Whitman W."/>
        </authorList>
    </citation>
    <scope>NUCLEOTIDE SEQUENCE</scope>
    <source>
        <strain evidence="2">ANL 6-2</strain>
    </source>
</reference>
<name>A0AAE3KBG5_9GAMM</name>
<accession>A0AAE3KBG5</accession>
<feature type="transmembrane region" description="Helical" evidence="1">
    <location>
        <begin position="65"/>
        <end position="86"/>
    </location>
</feature>
<comment type="caution">
    <text evidence="2">The sequence shown here is derived from an EMBL/GenBank/DDBJ whole genome shotgun (WGS) entry which is preliminary data.</text>
</comment>
<evidence type="ECO:0000313" key="3">
    <source>
        <dbReference type="Proteomes" id="UP001205843"/>
    </source>
</evidence>
<keyword evidence="3" id="KW-1185">Reference proteome</keyword>
<dbReference type="Proteomes" id="UP001205843">
    <property type="component" value="Unassembled WGS sequence"/>
</dbReference>
<sequence>MRLKRYFFISNDLDDLERFEEDLENAGIVTPQIHVLTLDDTGADFHHHLHTVTDFMKRDVLHSTLICAAAGACLAVLVLLVAYFAGWTDSPAGWMPFIFLAIIVLGFVTWEGGLRGIDTPNSQFQRFERALRDGKHVFFVDIEPGQEKIVNKLAKNHPTAQSAGTAPGAPRWLVFSQHRLRRFFADTFP</sequence>
<dbReference type="EMBL" id="JALJXV010000004">
    <property type="protein sequence ID" value="MCP1674646.1"/>
    <property type="molecule type" value="Genomic_DNA"/>
</dbReference>
<organism evidence="2 3">
    <name type="scientific">Natronocella acetinitrilica</name>
    <dbReference type="NCBI Taxonomy" id="414046"/>
    <lineage>
        <taxon>Bacteria</taxon>
        <taxon>Pseudomonadati</taxon>
        <taxon>Pseudomonadota</taxon>
        <taxon>Gammaproteobacteria</taxon>
        <taxon>Chromatiales</taxon>
        <taxon>Ectothiorhodospiraceae</taxon>
        <taxon>Natronocella</taxon>
    </lineage>
</organism>
<keyword evidence="1" id="KW-0812">Transmembrane</keyword>
<keyword evidence="1" id="KW-1133">Transmembrane helix</keyword>
<dbReference type="RefSeq" id="WP_253476821.1">
    <property type="nucleotide sequence ID" value="NZ_JALJXV010000004.1"/>
</dbReference>
<feature type="transmembrane region" description="Helical" evidence="1">
    <location>
        <begin position="92"/>
        <end position="110"/>
    </location>
</feature>
<keyword evidence="1" id="KW-0472">Membrane</keyword>
<proteinExistence type="predicted"/>
<gene>
    <name evidence="2" type="ORF">J2T57_001784</name>
</gene>
<protein>
    <recommendedName>
        <fullName evidence="4">NAD/FAD-utilizing enzyme</fullName>
    </recommendedName>
</protein>
<evidence type="ECO:0000256" key="1">
    <source>
        <dbReference type="SAM" id="Phobius"/>
    </source>
</evidence>
<evidence type="ECO:0000313" key="2">
    <source>
        <dbReference type="EMBL" id="MCP1674646.1"/>
    </source>
</evidence>
<dbReference type="AlphaFoldDB" id="A0AAE3KBG5"/>
<evidence type="ECO:0008006" key="4">
    <source>
        <dbReference type="Google" id="ProtNLM"/>
    </source>
</evidence>